<dbReference type="OMA" id="SYNTYQV"/>
<evidence type="ECO:0000256" key="2">
    <source>
        <dbReference type="ARBA" id="ARBA00022490"/>
    </source>
</evidence>
<dbReference type="PANTHER" id="PTHR23257">
    <property type="entry name" value="SERINE-THREONINE PROTEIN KINASE"/>
    <property type="match status" value="1"/>
</dbReference>
<feature type="region of interest" description="Disordered" evidence="11">
    <location>
        <begin position="388"/>
        <end position="441"/>
    </location>
</feature>
<keyword evidence="7" id="KW-0418">Kinase</keyword>
<comment type="subcellular location">
    <subcellularLocation>
        <location evidence="1">Cytoplasm</location>
    </subcellularLocation>
</comment>
<dbReference type="GO" id="GO:0005737">
    <property type="term" value="C:cytoplasm"/>
    <property type="evidence" value="ECO:0007669"/>
    <property type="project" value="UniProtKB-SubCell"/>
</dbReference>
<evidence type="ECO:0000259" key="12">
    <source>
        <dbReference type="PROSITE" id="PS50011"/>
    </source>
</evidence>
<dbReference type="GO" id="GO:0005524">
    <property type="term" value="F:ATP binding"/>
    <property type="evidence" value="ECO:0007669"/>
    <property type="project" value="UniProtKB-UniRule"/>
</dbReference>
<evidence type="ECO:0000256" key="1">
    <source>
        <dbReference type="ARBA" id="ARBA00004496"/>
    </source>
</evidence>
<feature type="compositionally biased region" description="Basic and acidic residues" evidence="11">
    <location>
        <begin position="1103"/>
        <end position="1115"/>
    </location>
</feature>
<dbReference type="SUPFAM" id="SSF56112">
    <property type="entry name" value="Protein kinase-like (PK-like)"/>
    <property type="match status" value="1"/>
</dbReference>
<dbReference type="GO" id="GO:0010928">
    <property type="term" value="P:regulation of auxin mediated signaling pathway"/>
    <property type="evidence" value="ECO:0007669"/>
    <property type="project" value="UniProtKB-ARBA"/>
</dbReference>
<dbReference type="SMART" id="SM00220">
    <property type="entry name" value="S_TKc"/>
    <property type="match status" value="1"/>
</dbReference>
<proteinExistence type="predicted"/>
<evidence type="ECO:0000256" key="9">
    <source>
        <dbReference type="ARBA" id="ARBA00023294"/>
    </source>
</evidence>
<feature type="compositionally biased region" description="Low complexity" evidence="11">
    <location>
        <begin position="1518"/>
        <end position="1538"/>
    </location>
</feature>
<dbReference type="RefSeq" id="XP_030954719.1">
    <property type="nucleotide sequence ID" value="XM_031098859.1"/>
</dbReference>
<feature type="region of interest" description="Disordered" evidence="11">
    <location>
        <begin position="220"/>
        <end position="240"/>
    </location>
</feature>
<dbReference type="CDD" id="cd06410">
    <property type="entry name" value="PB1_UP2"/>
    <property type="match status" value="1"/>
</dbReference>
<dbReference type="PANTHER" id="PTHR23257:SF797">
    <property type="entry name" value="KINASE SUPERFAMILY WITH OCTICOSAPEPTIDE_PHOX_BEM1P DOMAIN-CONTAINING PROTEIN"/>
    <property type="match status" value="1"/>
</dbReference>
<gene>
    <name evidence="13" type="primary">LOC115977166</name>
</gene>
<dbReference type="EnsemblPlants" id="QL02p091263:mrna">
    <property type="protein sequence ID" value="QL02p091263:mrna"/>
    <property type="gene ID" value="QL02p091263"/>
</dbReference>
<dbReference type="SUPFAM" id="SSF54277">
    <property type="entry name" value="CAD &amp; PB1 domains"/>
    <property type="match status" value="1"/>
</dbReference>
<dbReference type="OrthoDB" id="4062651at2759"/>
<dbReference type="InterPro" id="IPR050167">
    <property type="entry name" value="Ser_Thr_protein_kinase"/>
</dbReference>
<dbReference type="Gene3D" id="3.10.20.90">
    <property type="entry name" value="Phosphatidylinositol 3-kinase Catalytic Subunit, Chain A, domain 1"/>
    <property type="match status" value="1"/>
</dbReference>
<dbReference type="InterPro" id="IPR011009">
    <property type="entry name" value="Kinase-like_dom_sf"/>
</dbReference>
<sequence length="1538" mass="166003">MAFDQNSIPQDLRPLNVARSIAEEPRIAPAPAASASTARNIEGFFPNPPLEAGSSGSIPVFYPAGTVSEAGFFGLGYGNGAPGVAMWGPRMPVTSVGHPGAVGVGVGFGYNPNFGNRVGGNAVDLASGAMAATGTGYSVNLGNWVGGNGADQVGGDMATGNGYNVNLTNRVGGSGADQVGSDMATGFGYNPNLGSRISGNANEQTGNSLAAGYGNSSNLGNRGAGNGADQASDEGGDDSVSGKKVKFLCSFGGKILPRPSDGMLRYVGGQTRIISVRRDVSFSELMQKMVDTYGQPVAIKYQLPDEDLDALVSVSCPEDLDNMMDEFEKLVERSSDGSAKLRLFLFSASELDPSGIVQLGDLLDSGQRYVDAVNGLTDGVGGGITRKESMASASSTQNSDFSGTEAVDSLGPGQGDVKRPSSTGMLSPRGNLATSNDTAPRLMCVDPNPAVYTDASTVPLGIPVVKSGPPQTSSSQPEVELERSVPITVSQPQLGLQQTGMDVPTSGTYLQAYVDPRQEVMKHADYLQLRPQMGFPNHQLLGTSGSLYTQQHFRDGTGGITPHQYVPAVHMTMTPAPSHVSVRPNMIQPMMQPQQTRLDHYVDETKFGPRVVQVPIERSYNTYQVQAPSAIGGYGWHQVPVPEHVIFSDGSVPHQQVMYPEKGLRFEDCYMCQKALPHAHSDTLVQDQRDSGASCVSTSNSIHHSLRLEENMRAQPMNRVMVTGALGEGIVDQKVGAQPMVLGQVEPQVGITQSDTTAFTRSPETQNENERTILQKADDLDKPRISAPLSVIGRTGDVQSSYAAFIGTAPQSYLDDAVQQHSVPAQYQVKKDALANKPINGDIASAAGAPVQNSERIFQESPKEYPNKHPGILPKEDTADTYFSYDQLRPIDGRMDSLRISPSETYNNEHSKAPLDKIRKEDSFDHKPQQVSGKEVLLDNTCGKPKLVLETNHNKPSEGMPYPSTEVSYVHGSQALESYEVAQSAIWANPESYSQSNVGIHNLDPEEIHYGNPVLSGVESSHLTDRIPAPAELKDDTSRIQPKMVPIGAEAFPFSNNTLSSLSPSGRTEDVQDSSSSLFSNQDPWTLRHDTYFPPPRPNKVLPKKEASANRDPFGESRLGNSGELNTEVRLEDGLHQSLGNQNKDFHSEHSRSSKGSVEEQIKQDLQAVAEGVAASVLHSATSSNPDLHDRNESEAIQDGDNQNSSVDMQRKAKAEDVKNKLPDKAHLGFPVADGIGRLQIIKNSDLEELRELGSGTFGTVYHGKWRGTDVAIKRINDRCFAGKPSEQERMRDDFWNEAIKLADLHHPNVLAFYGVVLDGPGGSVATVTEYMVNGSLRSALQKNEKNLDKRKRLLIAMDVAFGMEYLHGKNIVHFDLKSDNLLVNLRDSHRPICKVGDLGLSKVKCQTLISGGVRGTLPWMAPELLNGSSSLVSEKVDVFSFGIVLWELLTGEEPYADLHYGAIIGGIVSNTLRPPVPESCDPDWRSLMEKCWSAEPSERPSFTEIANELRSMAAKLPPKGQNQQQQLPPSIQSQVQK</sequence>
<feature type="region of interest" description="Disordered" evidence="11">
    <location>
        <begin position="1138"/>
        <end position="1162"/>
    </location>
</feature>
<evidence type="ECO:0000256" key="8">
    <source>
        <dbReference type="ARBA" id="ARBA00022840"/>
    </source>
</evidence>
<dbReference type="Proteomes" id="UP000594261">
    <property type="component" value="Chromosome 2"/>
</dbReference>
<keyword evidence="5" id="KW-0808">Transferase</keyword>
<evidence type="ECO:0000256" key="7">
    <source>
        <dbReference type="ARBA" id="ARBA00022777"/>
    </source>
</evidence>
<feature type="compositionally biased region" description="Basic and acidic residues" evidence="11">
    <location>
        <begin position="1209"/>
        <end position="1219"/>
    </location>
</feature>
<keyword evidence="3" id="KW-0723">Serine/threonine-protein kinase</keyword>
<dbReference type="FunCoup" id="A0A7N2L1W7">
    <property type="interactions" value="1027"/>
</dbReference>
<feature type="region of interest" description="Disordered" evidence="11">
    <location>
        <begin position="1181"/>
        <end position="1219"/>
    </location>
</feature>
<dbReference type="PRINTS" id="PR00109">
    <property type="entry name" value="TYRKINASE"/>
</dbReference>
<dbReference type="KEGG" id="qlo:115977166"/>
<feature type="compositionally biased region" description="Basic and acidic residues" evidence="11">
    <location>
        <begin position="1144"/>
        <end position="1162"/>
    </location>
</feature>
<dbReference type="GO" id="GO:0009734">
    <property type="term" value="P:auxin-activated signaling pathway"/>
    <property type="evidence" value="ECO:0007669"/>
    <property type="project" value="UniProtKB-KW"/>
</dbReference>
<evidence type="ECO:0000256" key="5">
    <source>
        <dbReference type="ARBA" id="ARBA00022679"/>
    </source>
</evidence>
<dbReference type="CDD" id="cd13999">
    <property type="entry name" value="STKc_MAP3K-like"/>
    <property type="match status" value="1"/>
</dbReference>
<dbReference type="InParanoid" id="A0A7N2L1W7"/>
<keyword evidence="2" id="KW-0963">Cytoplasm</keyword>
<dbReference type="FunFam" id="3.10.20.90:FF:000058">
    <property type="entry name" value="Octicosapeptide/phox/Bem1p domain kinase superfamily protein"/>
    <property type="match status" value="1"/>
</dbReference>
<dbReference type="InterPro" id="IPR000270">
    <property type="entry name" value="PB1_dom"/>
</dbReference>
<dbReference type="PROSITE" id="PS50011">
    <property type="entry name" value="PROTEIN_KINASE_DOM"/>
    <property type="match status" value="1"/>
</dbReference>
<keyword evidence="9" id="KW-0927">Auxin signaling pathway</keyword>
<dbReference type="Gene3D" id="3.30.200.20">
    <property type="entry name" value="Phosphorylase Kinase, domain 1"/>
    <property type="match status" value="1"/>
</dbReference>
<evidence type="ECO:0000256" key="10">
    <source>
        <dbReference type="PROSITE-ProRule" id="PRU10141"/>
    </source>
</evidence>
<name>A0A7N2L1W7_QUELO</name>
<dbReference type="Gramene" id="QL02p091263:mrna">
    <property type="protein sequence ID" value="QL02p091263:mrna"/>
    <property type="gene ID" value="QL02p091263"/>
</dbReference>
<dbReference type="Gene3D" id="1.10.510.10">
    <property type="entry name" value="Transferase(Phosphotransferase) domain 1"/>
    <property type="match status" value="1"/>
</dbReference>
<feature type="region of interest" description="Disordered" evidence="11">
    <location>
        <begin position="1058"/>
        <end position="1123"/>
    </location>
</feature>
<evidence type="ECO:0000313" key="13">
    <source>
        <dbReference type="EnsemblPlants" id="QL02p091263:mrna"/>
    </source>
</evidence>
<dbReference type="GO" id="GO:0004674">
    <property type="term" value="F:protein serine/threonine kinase activity"/>
    <property type="evidence" value="ECO:0007669"/>
    <property type="project" value="UniProtKB-KW"/>
</dbReference>
<dbReference type="SMART" id="SM00666">
    <property type="entry name" value="PB1"/>
    <property type="match status" value="1"/>
</dbReference>
<feature type="compositionally biased region" description="Polar residues" evidence="11">
    <location>
        <begin position="1073"/>
        <end position="1084"/>
    </location>
</feature>
<keyword evidence="6 10" id="KW-0547">Nucleotide-binding</keyword>
<dbReference type="FunFam" id="1.10.510.10:FF:000142">
    <property type="entry name" value="Octicosapeptide/phox/Bem1p domain kinase superfamily protein"/>
    <property type="match status" value="1"/>
</dbReference>
<reference evidence="14" key="1">
    <citation type="journal article" date="2016" name="G3 (Bethesda)">
        <title>First Draft Assembly and Annotation of the Genome of a California Endemic Oak Quercus lobata Nee (Fagaceae).</title>
        <authorList>
            <person name="Sork V.L."/>
            <person name="Fitz-Gibbon S.T."/>
            <person name="Puiu D."/>
            <person name="Crepeau M."/>
            <person name="Gugger P.F."/>
            <person name="Sherman R."/>
            <person name="Stevens K."/>
            <person name="Langley C.H."/>
            <person name="Pellegrini M."/>
            <person name="Salzberg S.L."/>
        </authorList>
    </citation>
    <scope>NUCLEOTIDE SEQUENCE [LARGE SCALE GENOMIC DNA]</scope>
    <source>
        <strain evidence="14">cv. SW786</strain>
    </source>
</reference>
<protein>
    <recommendedName>
        <fullName evidence="12">Protein kinase domain-containing protein</fullName>
    </recommendedName>
</protein>
<dbReference type="Pfam" id="PF00564">
    <property type="entry name" value="PB1"/>
    <property type="match status" value="1"/>
</dbReference>
<dbReference type="InterPro" id="IPR008271">
    <property type="entry name" value="Ser/Thr_kinase_AS"/>
</dbReference>
<dbReference type="GeneID" id="115977166"/>
<keyword evidence="4" id="KW-0597">Phosphoprotein</keyword>
<evidence type="ECO:0000256" key="4">
    <source>
        <dbReference type="ARBA" id="ARBA00022553"/>
    </source>
</evidence>
<dbReference type="PROSITE" id="PS00107">
    <property type="entry name" value="PROTEIN_KINASE_ATP"/>
    <property type="match status" value="1"/>
</dbReference>
<dbReference type="InterPro" id="IPR017441">
    <property type="entry name" value="Protein_kinase_ATP_BS"/>
</dbReference>
<evidence type="ECO:0000256" key="6">
    <source>
        <dbReference type="ARBA" id="ARBA00022741"/>
    </source>
</evidence>
<keyword evidence="14" id="KW-1185">Reference proteome</keyword>
<dbReference type="InterPro" id="IPR001245">
    <property type="entry name" value="Ser-Thr/Tyr_kinase_cat_dom"/>
</dbReference>
<evidence type="ECO:0000313" key="14">
    <source>
        <dbReference type="Proteomes" id="UP000594261"/>
    </source>
</evidence>
<dbReference type="InterPro" id="IPR000719">
    <property type="entry name" value="Prot_kinase_dom"/>
</dbReference>
<accession>A0A7N2L1W7</accession>
<feature type="compositionally biased region" description="Polar residues" evidence="11">
    <location>
        <begin position="391"/>
        <end position="402"/>
    </location>
</feature>
<dbReference type="PROSITE" id="PS00108">
    <property type="entry name" value="PROTEIN_KINASE_ST"/>
    <property type="match status" value="1"/>
</dbReference>
<feature type="binding site" evidence="10">
    <location>
        <position position="1284"/>
    </location>
    <ligand>
        <name>ATP</name>
        <dbReference type="ChEBI" id="CHEBI:30616"/>
    </ligand>
</feature>
<feature type="domain" description="Protein kinase" evidence="12">
    <location>
        <begin position="1247"/>
        <end position="1514"/>
    </location>
</feature>
<dbReference type="Pfam" id="PF07714">
    <property type="entry name" value="PK_Tyr_Ser-Thr"/>
    <property type="match status" value="1"/>
</dbReference>
<feature type="region of interest" description="Disordered" evidence="11">
    <location>
        <begin position="1514"/>
        <end position="1538"/>
    </location>
</feature>
<keyword evidence="8 10" id="KW-0067">ATP-binding</keyword>
<organism evidence="13 14">
    <name type="scientific">Quercus lobata</name>
    <name type="common">Valley oak</name>
    <dbReference type="NCBI Taxonomy" id="97700"/>
    <lineage>
        <taxon>Eukaryota</taxon>
        <taxon>Viridiplantae</taxon>
        <taxon>Streptophyta</taxon>
        <taxon>Embryophyta</taxon>
        <taxon>Tracheophyta</taxon>
        <taxon>Spermatophyta</taxon>
        <taxon>Magnoliopsida</taxon>
        <taxon>eudicotyledons</taxon>
        <taxon>Gunneridae</taxon>
        <taxon>Pentapetalae</taxon>
        <taxon>rosids</taxon>
        <taxon>fabids</taxon>
        <taxon>Fagales</taxon>
        <taxon>Fagaceae</taxon>
        <taxon>Quercus</taxon>
    </lineage>
</organism>
<reference evidence="13" key="2">
    <citation type="submission" date="2021-01" db="UniProtKB">
        <authorList>
            <consortium name="EnsemblPlants"/>
        </authorList>
    </citation>
    <scope>IDENTIFICATION</scope>
</reference>
<evidence type="ECO:0000256" key="11">
    <source>
        <dbReference type="SAM" id="MobiDB-lite"/>
    </source>
</evidence>
<dbReference type="FunFam" id="3.30.200.20:FF:000081">
    <property type="entry name" value="Octicosapeptide/phox/Bem1p domain kinase superfamily protein"/>
    <property type="match status" value="1"/>
</dbReference>
<evidence type="ECO:0000256" key="3">
    <source>
        <dbReference type="ARBA" id="ARBA00022527"/>
    </source>
</evidence>